<sequence length="282" mass="30526">MSIKIKSLSINVVTGTGLFSQETSELLIRSSTQRHILPQIWSQVSIGLGNGSISSLGEVTQGASGTTGRSIAILNTSHGQQLLRYGGRYNAGTTRSRNQTYRDGTALAGNLAWHCMGFTDFVTPVTTTHRHYRQFSQDDGTTDSGGNFLAALDTQANVTVVVTDGNESLETGTLTGTGLFLDRHDFQNLITQSGAQEEINDFELFNGQRVQVDFFQRVDFAITDQTTQFGYWNPFLGVFLATTATTTASTATSATTASTTTTRTKSSTETTTGWSCVRHFVV</sequence>
<protein>
    <submittedName>
        <fullName evidence="1">Uncharacterized protein</fullName>
    </submittedName>
</protein>
<accession>A0A1L8EB86</accession>
<name>A0A1L8EB86_HAEIR</name>
<dbReference type="AlphaFoldDB" id="A0A1L8EB86"/>
<reference evidence="1" key="1">
    <citation type="submission" date="2017-01" db="EMBL/GenBank/DDBJ databases">
        <title>An insight into the sialome and mialome of the horn fly, Haematobia irritans.</title>
        <authorList>
            <person name="Breijo M."/>
            <person name="Boiani M."/>
            <person name="Ures X."/>
            <person name="Rocha S."/>
            <person name="Sequeira M."/>
            <person name="Ribeiro J.M."/>
        </authorList>
    </citation>
    <scope>NUCLEOTIDE SEQUENCE</scope>
</reference>
<evidence type="ECO:0000313" key="1">
    <source>
        <dbReference type="EMBL" id="JAV15879.1"/>
    </source>
</evidence>
<proteinExistence type="predicted"/>
<dbReference type="EMBL" id="GFDG01002920">
    <property type="protein sequence ID" value="JAV15879.1"/>
    <property type="molecule type" value="Transcribed_RNA"/>
</dbReference>
<organism evidence="1">
    <name type="scientific">Haematobia irritans</name>
    <name type="common">Horn fly</name>
    <name type="synonym">Conops irritans</name>
    <dbReference type="NCBI Taxonomy" id="7368"/>
    <lineage>
        <taxon>Eukaryota</taxon>
        <taxon>Metazoa</taxon>
        <taxon>Ecdysozoa</taxon>
        <taxon>Arthropoda</taxon>
        <taxon>Hexapoda</taxon>
        <taxon>Insecta</taxon>
        <taxon>Pterygota</taxon>
        <taxon>Neoptera</taxon>
        <taxon>Endopterygota</taxon>
        <taxon>Diptera</taxon>
        <taxon>Brachycera</taxon>
        <taxon>Muscomorpha</taxon>
        <taxon>Muscoidea</taxon>
        <taxon>Muscidae</taxon>
        <taxon>Haematobia</taxon>
    </lineage>
</organism>